<protein>
    <submittedName>
        <fullName evidence="1">Uncharacterized protein</fullName>
    </submittedName>
</protein>
<dbReference type="Proteomes" id="UP000006272">
    <property type="component" value="Unassembled WGS sequence"/>
</dbReference>
<evidence type="ECO:0000313" key="1">
    <source>
        <dbReference type="EMBL" id="EKO39847.1"/>
    </source>
</evidence>
<accession>K6FMQ0</accession>
<evidence type="ECO:0000313" key="2">
    <source>
        <dbReference type="Proteomes" id="UP000006272"/>
    </source>
</evidence>
<sequence length="200" mass="22175">MMHVARGISMQTLCSTGFRPKRRLVFFTAGLALATILTFYELSASRWVWLAKELANSPPTFYLPLDTQSKGLQTGFETDPIGQTSLWGYGPNSRLRFSTYAPMSLRLCYAFSSPIQGQEVDVSLNGKHVAAYADASRLRLPIDAGHPACHDFVSKPGENTLRFDYRTWNHGGADFAPDEPRKLAVSFTMLQILPNLTAAP</sequence>
<name>K6FMQ0_9BACT</name>
<dbReference type="AlphaFoldDB" id="K6FMQ0"/>
<gene>
    <name evidence="1" type="ORF">B193_1439</name>
</gene>
<proteinExistence type="predicted"/>
<dbReference type="EMBL" id="ALAO01000113">
    <property type="protein sequence ID" value="EKO39847.1"/>
    <property type="molecule type" value="Genomic_DNA"/>
</dbReference>
<comment type="caution">
    <text evidence="1">The sequence shown here is derived from an EMBL/GenBank/DDBJ whole genome shotgun (WGS) entry which is preliminary data.</text>
</comment>
<organism evidence="1 2">
    <name type="scientific">Solidesulfovibrio magneticus str. Maddingley MBC34</name>
    <dbReference type="NCBI Taxonomy" id="1206767"/>
    <lineage>
        <taxon>Bacteria</taxon>
        <taxon>Pseudomonadati</taxon>
        <taxon>Thermodesulfobacteriota</taxon>
        <taxon>Desulfovibrionia</taxon>
        <taxon>Desulfovibrionales</taxon>
        <taxon>Desulfovibrionaceae</taxon>
        <taxon>Solidesulfovibrio</taxon>
    </lineage>
</organism>
<reference evidence="1 2" key="1">
    <citation type="submission" date="2012-07" db="EMBL/GenBank/DDBJ databases">
        <title>Draft genome sequence of Desulfovibrio magneticus str. Maddingley MBC34 obtained from a metagenomic sequence of a methanogenic enrichment isolated from coal-seam formation water in Victoria, Australia.</title>
        <authorList>
            <person name="Greenfield P."/>
            <person name="Hendry P."/>
            <person name="Li D."/>
            <person name="Rosewarne C.P."/>
            <person name="Tran-Dinh N."/>
            <person name="Elbourne L.D.H."/>
            <person name="Paulsen I.T."/>
            <person name="Midgley D.J."/>
        </authorList>
    </citation>
    <scope>NUCLEOTIDE SEQUENCE [LARGE SCALE GENOMIC DNA]</scope>
    <source>
        <strain evidence="2">Maddingley MBC34</strain>
    </source>
</reference>